<evidence type="ECO:0000256" key="3">
    <source>
        <dbReference type="ARBA" id="ARBA00022475"/>
    </source>
</evidence>
<feature type="transmembrane region" description="Helical" evidence="7">
    <location>
        <begin position="426"/>
        <end position="446"/>
    </location>
</feature>
<dbReference type="NCBIfam" id="TIGR00797">
    <property type="entry name" value="matE"/>
    <property type="match status" value="1"/>
</dbReference>
<feature type="transmembrane region" description="Helical" evidence="7">
    <location>
        <begin position="58"/>
        <end position="87"/>
    </location>
</feature>
<feature type="transmembrane region" description="Helical" evidence="7">
    <location>
        <begin position="176"/>
        <end position="195"/>
    </location>
</feature>
<gene>
    <name evidence="8" type="ORF">KTH89_09505</name>
    <name evidence="9" type="ORF">KTH89_09840</name>
</gene>
<evidence type="ECO:0000256" key="2">
    <source>
        <dbReference type="ARBA" id="ARBA00022448"/>
    </source>
</evidence>
<evidence type="ECO:0000256" key="5">
    <source>
        <dbReference type="ARBA" id="ARBA00022989"/>
    </source>
</evidence>
<dbReference type="InterPro" id="IPR002528">
    <property type="entry name" value="MATE_fam"/>
</dbReference>
<feature type="transmembrane region" description="Helical" evidence="7">
    <location>
        <begin position="365"/>
        <end position="387"/>
    </location>
</feature>
<dbReference type="CDD" id="cd13138">
    <property type="entry name" value="MATE_yoeA_like"/>
    <property type="match status" value="1"/>
</dbReference>
<dbReference type="InterPro" id="IPR052031">
    <property type="entry name" value="Membrane_Transporter-Flippase"/>
</dbReference>
<dbReference type="GO" id="GO:0015297">
    <property type="term" value="F:antiporter activity"/>
    <property type="evidence" value="ECO:0007669"/>
    <property type="project" value="InterPro"/>
</dbReference>
<keyword evidence="3" id="KW-1003">Cell membrane</keyword>
<feature type="transmembrane region" description="Helical" evidence="7">
    <location>
        <begin position="394"/>
        <end position="414"/>
    </location>
</feature>
<dbReference type="Proteomes" id="UP000712157">
    <property type="component" value="Unassembled WGS sequence"/>
</dbReference>
<protein>
    <submittedName>
        <fullName evidence="9">MATE family efflux transporter</fullName>
    </submittedName>
</protein>
<feature type="transmembrane region" description="Helical" evidence="7">
    <location>
        <begin position="107"/>
        <end position="128"/>
    </location>
</feature>
<evidence type="ECO:0000256" key="6">
    <source>
        <dbReference type="ARBA" id="ARBA00023136"/>
    </source>
</evidence>
<evidence type="ECO:0000313" key="8">
    <source>
        <dbReference type="EMBL" id="MBU9736772.1"/>
    </source>
</evidence>
<feature type="transmembrane region" description="Helical" evidence="7">
    <location>
        <begin position="148"/>
        <end position="169"/>
    </location>
</feature>
<dbReference type="EMBL" id="JAHQCW010000013">
    <property type="protein sequence ID" value="MBU9736839.1"/>
    <property type="molecule type" value="Genomic_DNA"/>
</dbReference>
<keyword evidence="10" id="KW-1185">Reference proteome</keyword>
<accession>A0A949JZB2</accession>
<dbReference type="PANTHER" id="PTHR43549:SF3">
    <property type="entry name" value="MULTIDRUG RESISTANCE PROTEIN YPNP-RELATED"/>
    <property type="match status" value="1"/>
</dbReference>
<dbReference type="Pfam" id="PF01554">
    <property type="entry name" value="MatE"/>
    <property type="match status" value="2"/>
</dbReference>
<dbReference type="InterPro" id="IPR048279">
    <property type="entry name" value="MdtK-like"/>
</dbReference>
<feature type="transmembrane region" description="Helical" evidence="7">
    <location>
        <begin position="326"/>
        <end position="345"/>
    </location>
</feature>
<dbReference type="EMBL" id="JAHQCW010000013">
    <property type="protein sequence ID" value="MBU9736772.1"/>
    <property type="molecule type" value="Genomic_DNA"/>
</dbReference>
<evidence type="ECO:0000256" key="7">
    <source>
        <dbReference type="SAM" id="Phobius"/>
    </source>
</evidence>
<dbReference type="PANTHER" id="PTHR43549">
    <property type="entry name" value="MULTIDRUG RESISTANCE PROTEIN YPNP-RELATED"/>
    <property type="match status" value="1"/>
</dbReference>
<feature type="transmembrane region" description="Helical" evidence="7">
    <location>
        <begin position="294"/>
        <end position="314"/>
    </location>
</feature>
<feature type="transmembrane region" description="Helical" evidence="7">
    <location>
        <begin position="201"/>
        <end position="221"/>
    </location>
</feature>
<evidence type="ECO:0000256" key="1">
    <source>
        <dbReference type="ARBA" id="ARBA00004651"/>
    </source>
</evidence>
<keyword evidence="6 7" id="KW-0472">Membrane</keyword>
<keyword evidence="2" id="KW-0813">Transport</keyword>
<evidence type="ECO:0000313" key="9">
    <source>
        <dbReference type="EMBL" id="MBU9736839.1"/>
    </source>
</evidence>
<dbReference type="GO" id="GO:0042910">
    <property type="term" value="F:xenobiotic transmembrane transporter activity"/>
    <property type="evidence" value="ECO:0007669"/>
    <property type="project" value="InterPro"/>
</dbReference>
<reference evidence="9" key="1">
    <citation type="submission" date="2021-06" db="EMBL/GenBank/DDBJ databases">
        <title>Description of novel taxa of the family Lachnospiraceae.</title>
        <authorList>
            <person name="Chaplin A.V."/>
            <person name="Sokolova S.R."/>
            <person name="Pikina A.P."/>
            <person name="Korzhanova M."/>
            <person name="Belova V."/>
            <person name="Korostin D."/>
            <person name="Efimov B.A."/>
        </authorList>
    </citation>
    <scope>NUCLEOTIDE SEQUENCE</scope>
    <source>
        <strain evidence="9">ASD5720</strain>
    </source>
</reference>
<sequence>MRVEQRQDGENRQNAIISGVIWKQLLLFALPLLIGNLFQQLYNTVDSVIVGNYVGKNALAAVGSSMSIINMLIGFFLGLSTGAGVIISQYYGADAKKELHDAVHTTIAMILISGVFLTFCGILFIPAILRMMGTPAEVMELSVRYLKIYFAGILSLMIYNMGAGILRAIGDSKRPLYYLIASSLVNVALDLIFVVCFKMGVAGVAYATIIAQTVSAVLIIIRLIRTTESYHLILRDLKIHKIYLLKILRVGLPAGLQQSIIAFSNVIVQSKINGFGAAAMAGCGAYTKVDAFVILPFMSLSLAGTTFVGQNIGARRYDRVRKTARASFIITLIITLTLSVLVYLFGPVILRIFTKEQDVIHYGSYMLKTLAPFYLFVAFANVCSGIIRGSGQTVIPMLIMVGTMCVVRVVWLTVMTPIMQDIMVVFLGYIITWVLCAALMLAYYLLGSWLTRYEKPQPR</sequence>
<name>A0A949JZB2_9FIRM</name>
<comment type="subcellular location">
    <subcellularLocation>
        <location evidence="1">Cell membrane</location>
        <topology evidence="1">Multi-pass membrane protein</topology>
    </subcellularLocation>
</comment>
<dbReference type="GO" id="GO:0005886">
    <property type="term" value="C:plasma membrane"/>
    <property type="evidence" value="ECO:0007669"/>
    <property type="project" value="UniProtKB-SubCell"/>
</dbReference>
<feature type="transmembrane region" description="Helical" evidence="7">
    <location>
        <begin position="20"/>
        <end position="38"/>
    </location>
</feature>
<dbReference type="AlphaFoldDB" id="A0A949JZB2"/>
<evidence type="ECO:0000256" key="4">
    <source>
        <dbReference type="ARBA" id="ARBA00022692"/>
    </source>
</evidence>
<keyword evidence="5 7" id="KW-1133">Transmembrane helix</keyword>
<keyword evidence="4 7" id="KW-0812">Transmembrane</keyword>
<dbReference type="PIRSF" id="PIRSF006603">
    <property type="entry name" value="DinF"/>
    <property type="match status" value="1"/>
</dbReference>
<evidence type="ECO:0000313" key="10">
    <source>
        <dbReference type="Proteomes" id="UP000712157"/>
    </source>
</evidence>
<feature type="transmembrane region" description="Helical" evidence="7">
    <location>
        <begin position="242"/>
        <end position="263"/>
    </location>
</feature>
<organism evidence="9 10">
    <name type="scientific">Diplocloster agilis</name>
    <dbReference type="NCBI Taxonomy" id="2850323"/>
    <lineage>
        <taxon>Bacteria</taxon>
        <taxon>Bacillati</taxon>
        <taxon>Bacillota</taxon>
        <taxon>Clostridia</taxon>
        <taxon>Lachnospirales</taxon>
        <taxon>Lachnospiraceae</taxon>
        <taxon>Diplocloster</taxon>
    </lineage>
</organism>
<comment type="caution">
    <text evidence="9">The sequence shown here is derived from an EMBL/GenBank/DDBJ whole genome shotgun (WGS) entry which is preliminary data.</text>
</comment>
<proteinExistence type="predicted"/>